<sequence>MNNNDVTGMLDTMIIGGGQAGLAMGYYLKEQQRKILILDANPRSGDAWRQRWDSLRVFTPAKYDGLPGAPFPADPLTFPTKDEVAGYLEGYAAQFDLPVINGVRIERLWREGDRYIAAANGRRWEAHNAVVATGCSQAPKVPGFAAELAPSIVQLHSSDYRNPQQLQEGPVLVVGLGNSGAEIGIEVCRTHPTFVAGKPGGEIPVKHGRTAARYFLPLVRFIELNVLTLGNPLGRIAAPKFKAHAEPLVRTKTKDLAAAGVRRVPRVAGVENGLPVLADGTRLEVANVIWCTGFKDDFGWIDPALLDDGALPRQERGVALDSPGLFFLGQEFMYAAFSATLPGASRDARYLAGRIPVPVTRESASAAI</sequence>
<dbReference type="RefSeq" id="WP_058931797.1">
    <property type="nucleotide sequence ID" value="NZ_CP013747.1"/>
</dbReference>
<dbReference type="GO" id="GO:0004497">
    <property type="term" value="F:monooxygenase activity"/>
    <property type="evidence" value="ECO:0007669"/>
    <property type="project" value="TreeGrafter"/>
</dbReference>
<dbReference type="Proteomes" id="UP000065151">
    <property type="component" value="Chromosome"/>
</dbReference>
<dbReference type="Pfam" id="PF13738">
    <property type="entry name" value="Pyr_redox_3"/>
    <property type="match status" value="1"/>
</dbReference>
<reference evidence="2 3" key="1">
    <citation type="submission" date="2015-12" db="EMBL/GenBank/DDBJ databases">
        <authorList>
            <person name="Shamseldin A."/>
            <person name="Moawad H."/>
            <person name="Abd El-Rahim W.M."/>
            <person name="Sadowsky M.J."/>
        </authorList>
    </citation>
    <scope>NUCLEOTIDE SEQUENCE [LARGE SCALE GENOMIC DNA]</scope>
    <source>
        <strain evidence="2 3">Ar51</strain>
    </source>
</reference>
<dbReference type="PANTHER" id="PTHR43539">
    <property type="entry name" value="FLAVIN-BINDING MONOOXYGENASE-LIKE PROTEIN (AFU_ORTHOLOGUE AFUA_4G09220)"/>
    <property type="match status" value="1"/>
</dbReference>
<dbReference type="Gene3D" id="3.50.50.60">
    <property type="entry name" value="FAD/NAD(P)-binding domain"/>
    <property type="match status" value="1"/>
</dbReference>
<accession>A0A0U3QBZ5</accession>
<organism evidence="2">
    <name type="scientific">Pseudarthrobacter sulfonivorans</name>
    <dbReference type="NCBI Taxonomy" id="121292"/>
    <lineage>
        <taxon>Bacteria</taxon>
        <taxon>Bacillati</taxon>
        <taxon>Actinomycetota</taxon>
        <taxon>Actinomycetes</taxon>
        <taxon>Micrococcales</taxon>
        <taxon>Micrococcaceae</taxon>
        <taxon>Pseudarthrobacter</taxon>
    </lineage>
</organism>
<keyword evidence="1" id="KW-0560">Oxidoreductase</keyword>
<dbReference type="STRING" id="121292.AU252_17410"/>
<dbReference type="PANTHER" id="PTHR43539:SF78">
    <property type="entry name" value="FLAVIN-CONTAINING MONOOXYGENASE"/>
    <property type="match status" value="1"/>
</dbReference>
<protein>
    <submittedName>
        <fullName evidence="2">Portal protein</fullName>
    </submittedName>
</protein>
<proteinExistence type="predicted"/>
<dbReference type="GO" id="GO:0050660">
    <property type="term" value="F:flavin adenine dinucleotide binding"/>
    <property type="evidence" value="ECO:0007669"/>
    <property type="project" value="TreeGrafter"/>
</dbReference>
<dbReference type="AlphaFoldDB" id="A0A0U3QBZ5"/>
<evidence type="ECO:0000256" key="1">
    <source>
        <dbReference type="ARBA" id="ARBA00023002"/>
    </source>
</evidence>
<dbReference type="PRINTS" id="PR00469">
    <property type="entry name" value="PNDRDTASEII"/>
</dbReference>
<dbReference type="SUPFAM" id="SSF51905">
    <property type="entry name" value="FAD/NAD(P)-binding domain"/>
    <property type="match status" value="2"/>
</dbReference>
<dbReference type="InterPro" id="IPR036188">
    <property type="entry name" value="FAD/NAD-bd_sf"/>
</dbReference>
<evidence type="ECO:0000313" key="3">
    <source>
        <dbReference type="Proteomes" id="UP000065151"/>
    </source>
</evidence>
<dbReference type="InterPro" id="IPR050982">
    <property type="entry name" value="Auxin_biosynth/cation_transpt"/>
</dbReference>
<gene>
    <name evidence="2" type="ORF">AU252_17410</name>
</gene>
<evidence type="ECO:0000313" key="2">
    <source>
        <dbReference type="EMBL" id="ALV42714.1"/>
    </source>
</evidence>
<name>A0A0U3QBZ5_9MICC</name>
<dbReference type="EMBL" id="CP013747">
    <property type="protein sequence ID" value="ALV42714.1"/>
    <property type="molecule type" value="Genomic_DNA"/>
</dbReference>
<dbReference type="KEGG" id="psul:AU252_17410"/>